<dbReference type="PANTHER" id="PTHR11439">
    <property type="entry name" value="GAG-POL-RELATED RETROTRANSPOSON"/>
    <property type="match status" value="1"/>
</dbReference>
<evidence type="ECO:0000313" key="2">
    <source>
        <dbReference type="Proteomes" id="UP000188268"/>
    </source>
</evidence>
<proteinExistence type="predicted"/>
<gene>
    <name evidence="1" type="ORF">CCACVL1_30598</name>
</gene>
<dbReference type="CDD" id="cd09272">
    <property type="entry name" value="RNase_HI_RT_Ty1"/>
    <property type="match status" value="1"/>
</dbReference>
<sequence>MKPKSSGVLTLDAVKWWRLRFPDAAIFNIFGEKQINLKMKPKSNGILTLNAAKWWCLRFPDAAIFNFFREMQINLKLKSKSSGVLTLDAAKWWRLRFPDAAIFDFFGEMQINLKMKPKSSGVLTLDAAKWWRLRRFSVVEKWWRAACQTKSESTVNNPVKYNVYSSLPSDSEAFMVSHVIGDIVAGDIVEPEVVVSAAPSVGGLLDSLTGSIGISGISSRAKLVTKFIGENFFWPLDLLLASSVLYTSLTGILLVGRECLVHLVMKKSMLKLLLHGHEVEQLPCFRGCFECQPTSTGSINVDSIFIKQSIIELSYQEFLAYVVKGRQIWKQLEKFQGEVTRDAGLNSPWAPMSLACAPRAFASGPRSPEPIWVLGGTPDWRWAPMRHAWRPMCSSATMPLDISKDEAIDVFANHCIYLEVEEFIHIVFYETNSAPRKVVQDDDDADLPKAWKYGKSHPPDLIIGNPSESVRTRGALREVCEFAAFISQIEPKVFKDAKKEESWMVAIQEELNQFERNKVWTLVPPPVDHLIVGRKWVYAEQPLGVEDSKYPDYVYRLNKALYGLKFLHGTTGLGLRYPKGSLLDLVGYSDADFAGSKTDRKSTSGTCQFLGQMLVSWSSKKQNSVALSTAEAEYIAAGSCCAQLIWIMHKLRDFGITVMKVPLNCDNTSAINIIKNPVQHSRTKFIEIRHHFIRDHVQRGDIKIERNLESKAKLEELDVIEEEETTDKEGIGIAKSADDVSDPTAKYIFSKKNLIDCFNGVEIVIFLKSLGKYLGIDYKGEEEPDESFNGNDVMKDMANKKKKMICGFGHIITEHFKNRATKEQFKHKVTPEEIKPHEKDLVEAINTLHCALNDTEFNRVSTCTTAKEIWEKLRVRHEGTSQVKQSKINMLQYEYETFKMVLEETMTSLIDRFSSITNRLSHLGKNIPEGERVKKLLRALPKSWNPLTTAIRQARDLNETSFDEICCSLLTHEVELRRCEDDEKKMAAEKKRCLALKVSALEKEIDSLTIDDTSLEPDEETEIQGRRRNLLYKRNFKKD</sequence>
<dbReference type="PANTHER" id="PTHR11439:SF442">
    <property type="entry name" value="CYSTEINE-RICH RLK (RECEPTOR-LIKE PROTEIN KINASE) 8"/>
    <property type="match status" value="1"/>
</dbReference>
<dbReference type="Pfam" id="PF14223">
    <property type="entry name" value="Retrotran_gag_2"/>
    <property type="match status" value="1"/>
</dbReference>
<dbReference type="EMBL" id="AWWV01016269">
    <property type="protein sequence ID" value="OMO50151.1"/>
    <property type="molecule type" value="Genomic_DNA"/>
</dbReference>
<dbReference type="Proteomes" id="UP000188268">
    <property type="component" value="Unassembled WGS sequence"/>
</dbReference>
<protein>
    <submittedName>
        <fullName evidence="1">Uncharacterized protein</fullName>
    </submittedName>
</protein>
<name>A0A1R3FWC2_COCAP</name>
<dbReference type="OrthoDB" id="418237at2759"/>
<reference evidence="1 2" key="1">
    <citation type="submission" date="2013-09" db="EMBL/GenBank/DDBJ databases">
        <title>Corchorus capsularis genome sequencing.</title>
        <authorList>
            <person name="Alam M."/>
            <person name="Haque M.S."/>
            <person name="Islam M.S."/>
            <person name="Emdad E.M."/>
            <person name="Islam M.M."/>
            <person name="Ahmed B."/>
            <person name="Halim A."/>
            <person name="Hossen Q.M.M."/>
            <person name="Hossain M.Z."/>
            <person name="Ahmed R."/>
            <person name="Khan M.M."/>
            <person name="Islam R."/>
            <person name="Rashid M.M."/>
            <person name="Khan S.A."/>
            <person name="Rahman M.S."/>
            <person name="Alam M."/>
        </authorList>
    </citation>
    <scope>NUCLEOTIDE SEQUENCE [LARGE SCALE GENOMIC DNA]</scope>
    <source>
        <strain evidence="2">cv. CVL-1</strain>
        <tissue evidence="1">Whole seedling</tissue>
    </source>
</reference>
<keyword evidence="2" id="KW-1185">Reference proteome</keyword>
<dbReference type="Gramene" id="OMO50151">
    <property type="protein sequence ID" value="OMO50151"/>
    <property type="gene ID" value="CCACVL1_30598"/>
</dbReference>
<comment type="caution">
    <text evidence="1">The sequence shown here is derived from an EMBL/GenBank/DDBJ whole genome shotgun (WGS) entry which is preliminary data.</text>
</comment>
<accession>A0A1R3FWC2</accession>
<evidence type="ECO:0000313" key="1">
    <source>
        <dbReference type="EMBL" id="OMO50151.1"/>
    </source>
</evidence>
<dbReference type="AlphaFoldDB" id="A0A1R3FWC2"/>
<dbReference type="STRING" id="210143.A0A1R3FWC2"/>
<organism evidence="1 2">
    <name type="scientific">Corchorus capsularis</name>
    <name type="common">Jute</name>
    <dbReference type="NCBI Taxonomy" id="210143"/>
    <lineage>
        <taxon>Eukaryota</taxon>
        <taxon>Viridiplantae</taxon>
        <taxon>Streptophyta</taxon>
        <taxon>Embryophyta</taxon>
        <taxon>Tracheophyta</taxon>
        <taxon>Spermatophyta</taxon>
        <taxon>Magnoliopsida</taxon>
        <taxon>eudicotyledons</taxon>
        <taxon>Gunneridae</taxon>
        <taxon>Pentapetalae</taxon>
        <taxon>rosids</taxon>
        <taxon>malvids</taxon>
        <taxon>Malvales</taxon>
        <taxon>Malvaceae</taxon>
        <taxon>Grewioideae</taxon>
        <taxon>Apeibeae</taxon>
        <taxon>Corchorus</taxon>
    </lineage>
</organism>